<evidence type="ECO:0000313" key="6">
    <source>
        <dbReference type="EMBL" id="MCQ4628635.1"/>
    </source>
</evidence>
<evidence type="ECO:0000313" key="7">
    <source>
        <dbReference type="Proteomes" id="UP000996601"/>
    </source>
</evidence>
<sequence>MTNRIRLRPAALRVFASAALAVLMAGAAGAQELTIGALYLDAQGFYGGIKKGIEAGAGDSSVRLLGQNSQGDAAKEAQFASTLIASKVSAIIMSPVSATASVPVVKQASEAGIPVICYNTCVNDEDAKKYVKALVTTDQFKLGYDVGLVAGDYFKGKGIDKPRFGILNCDVYEACVQRKAGFKKAVEETVPGVEWAADQAGFEPGKSTETATTMLTGDTAINAMFATTDNGTIGAIQGIMASGRQGQAVVFGNDISVQLAQYLINAPETLIATNGQQPQQMGKDSVAMALKAIKGEAIDTYLTIVPTEMFLSSDPDKVKAWLEARPDGIP</sequence>
<dbReference type="Gene3D" id="3.40.50.2300">
    <property type="match status" value="2"/>
</dbReference>
<comment type="caution">
    <text evidence="6">The sequence shown here is derived from an EMBL/GenBank/DDBJ whole genome shotgun (WGS) entry which is preliminary data.</text>
</comment>
<keyword evidence="3 4" id="KW-0732">Signal</keyword>
<protein>
    <submittedName>
        <fullName evidence="6">Substrate-binding domain-containing protein</fullName>
    </submittedName>
</protein>
<accession>A0ABT1R0E4</accession>
<proteinExistence type="inferred from homology"/>
<gene>
    <name evidence="6" type="ORF">GB927_001230</name>
</gene>
<dbReference type="PANTHER" id="PTHR46847:SF1">
    <property type="entry name" value="D-ALLOSE-BINDING PERIPLASMIC PROTEIN-RELATED"/>
    <property type="match status" value="1"/>
</dbReference>
<dbReference type="RefSeq" id="WP_256114686.1">
    <property type="nucleotide sequence ID" value="NZ_WHSB02000001.1"/>
</dbReference>
<dbReference type="Pfam" id="PF13407">
    <property type="entry name" value="Peripla_BP_4"/>
    <property type="match status" value="1"/>
</dbReference>
<name>A0ABT1R0E4_9HYPH</name>
<evidence type="ECO:0000256" key="3">
    <source>
        <dbReference type="ARBA" id="ARBA00022729"/>
    </source>
</evidence>
<evidence type="ECO:0000256" key="1">
    <source>
        <dbReference type="ARBA" id="ARBA00004196"/>
    </source>
</evidence>
<organism evidence="6 7">
    <name type="scientific">Shinella lacus</name>
    <dbReference type="NCBI Taxonomy" id="2654216"/>
    <lineage>
        <taxon>Bacteria</taxon>
        <taxon>Pseudomonadati</taxon>
        <taxon>Pseudomonadota</taxon>
        <taxon>Alphaproteobacteria</taxon>
        <taxon>Hyphomicrobiales</taxon>
        <taxon>Rhizobiaceae</taxon>
        <taxon>Shinella</taxon>
    </lineage>
</organism>
<evidence type="ECO:0000259" key="5">
    <source>
        <dbReference type="Pfam" id="PF13407"/>
    </source>
</evidence>
<dbReference type="InterPro" id="IPR025997">
    <property type="entry name" value="SBP_2_dom"/>
</dbReference>
<evidence type="ECO:0000256" key="2">
    <source>
        <dbReference type="ARBA" id="ARBA00007639"/>
    </source>
</evidence>
<keyword evidence="7" id="KW-1185">Reference proteome</keyword>
<dbReference type="InterPro" id="IPR028082">
    <property type="entry name" value="Peripla_BP_I"/>
</dbReference>
<comment type="subcellular location">
    <subcellularLocation>
        <location evidence="1">Cell envelope</location>
    </subcellularLocation>
</comment>
<feature type="signal peptide" evidence="4">
    <location>
        <begin position="1"/>
        <end position="30"/>
    </location>
</feature>
<feature type="domain" description="Periplasmic binding protein" evidence="5">
    <location>
        <begin position="45"/>
        <end position="296"/>
    </location>
</feature>
<feature type="chain" id="PRO_5046624639" evidence="4">
    <location>
        <begin position="31"/>
        <end position="330"/>
    </location>
</feature>
<comment type="similarity">
    <text evidence="2">Belongs to the bacterial solute-binding protein 2 family.</text>
</comment>
<dbReference type="Proteomes" id="UP000996601">
    <property type="component" value="Unassembled WGS sequence"/>
</dbReference>
<dbReference type="EMBL" id="WHSB02000001">
    <property type="protein sequence ID" value="MCQ4628635.1"/>
    <property type="molecule type" value="Genomic_DNA"/>
</dbReference>
<reference evidence="6" key="1">
    <citation type="submission" date="2021-07" db="EMBL/GenBank/DDBJ databases">
        <title>Shinella sp. nov., a novel member of the genus Shinella from water.</title>
        <authorList>
            <person name="Deng Y."/>
        </authorList>
    </citation>
    <scope>NUCLEOTIDE SEQUENCE</scope>
    <source>
        <strain evidence="6">CPCC 100929</strain>
    </source>
</reference>
<dbReference type="SUPFAM" id="SSF53822">
    <property type="entry name" value="Periplasmic binding protein-like I"/>
    <property type="match status" value="1"/>
</dbReference>
<dbReference type="PANTHER" id="PTHR46847">
    <property type="entry name" value="D-ALLOSE-BINDING PERIPLASMIC PROTEIN-RELATED"/>
    <property type="match status" value="1"/>
</dbReference>
<evidence type="ECO:0000256" key="4">
    <source>
        <dbReference type="SAM" id="SignalP"/>
    </source>
</evidence>